<protein>
    <submittedName>
        <fullName evidence="2">Uncharacterized protein</fullName>
    </submittedName>
</protein>
<gene>
    <name evidence="2" type="ORF">ACAT0790_LOCUS24502</name>
</gene>
<reference evidence="2" key="1">
    <citation type="submission" date="2021-01" db="EMBL/GenBank/DDBJ databases">
        <authorList>
            <person name="Corre E."/>
            <person name="Pelletier E."/>
            <person name="Niang G."/>
            <person name="Scheremetjew M."/>
            <person name="Finn R."/>
            <person name="Kale V."/>
            <person name="Holt S."/>
            <person name="Cochrane G."/>
            <person name="Meng A."/>
            <person name="Brown T."/>
            <person name="Cohen L."/>
        </authorList>
    </citation>
    <scope>NUCLEOTIDE SEQUENCE</scope>
    <source>
        <strain evidence="2">OF101</strain>
    </source>
</reference>
<organism evidence="2">
    <name type="scientific">Alexandrium catenella</name>
    <name type="common">Red tide dinoflagellate</name>
    <name type="synonym">Gonyaulax catenella</name>
    <dbReference type="NCBI Taxonomy" id="2925"/>
    <lineage>
        <taxon>Eukaryota</taxon>
        <taxon>Sar</taxon>
        <taxon>Alveolata</taxon>
        <taxon>Dinophyceae</taxon>
        <taxon>Gonyaulacales</taxon>
        <taxon>Pyrocystaceae</taxon>
        <taxon>Alexandrium</taxon>
    </lineage>
</organism>
<name>A0A7S1MMK4_ALECA</name>
<feature type="region of interest" description="Disordered" evidence="1">
    <location>
        <begin position="278"/>
        <end position="298"/>
    </location>
</feature>
<evidence type="ECO:0000256" key="1">
    <source>
        <dbReference type="SAM" id="MobiDB-lite"/>
    </source>
</evidence>
<dbReference type="AlphaFoldDB" id="A0A7S1MMK4"/>
<accession>A0A7S1MMK4</accession>
<proteinExistence type="predicted"/>
<sequence>MMQSMQSFGGEALPAAVEASLSVARLSLLQSALEILRTCPEGHMDGQQLSNKLREMHPEHVHEVTTVNNGKSRKGWLRSLLAQEPLILQATGIRNDCCFFLNTGILPPGITGGVPVGAAGGAAVGTPGTGVVTGPGVRRPISSVASAGFPDAKRQKRAPGEDITTLGAKIPQHTRMELMNGAAEALRQVAFQQDHLEGSKLADMLKQQLPGSVTAAKAAVGGKGWLRALLETTAEFLRVEVPGKVEPCYRLVDGSIPPGYTAPAAMAPGPRTVPPPRAKFGQRPTSATSFQKGQHQAHTPLPPALRDMLVQSAVSVLSASEKGYLEGARLSDALRSVHPEIVGQAKHTLGGKDGKGWLKKLVEQETSIQQLQIDAVKEPCYCVAGQAPAGATVVEAPFNAAAMAGMADPYGAALAQQGYGGMMGAQQWQQQTPMTPMLPLTGQHAPSTRAPRPRQAVPEVTPAEKAAVESLLPTIIEAACQILAAVPEFMEGNKLSQALKEQYPDVVEKTKAAMGGKGWLKKVLEKDPRIVLVKVHGLCEPCYSLYEKCGGGTVEFVREPAVRRERVPPASAEGRPLRQPTPTGQDVMEKVSQEDSAELFTSAVAILEASGAGMTGFLEGSKLAEKMKAMTPAVVDRVKTTLRKGWLKAVLELEPRIQAVEVEGRNEPCYRLIGL</sequence>
<feature type="region of interest" description="Disordered" evidence="1">
    <location>
        <begin position="565"/>
        <end position="585"/>
    </location>
</feature>
<feature type="compositionally biased region" description="Polar residues" evidence="1">
    <location>
        <begin position="283"/>
        <end position="297"/>
    </location>
</feature>
<dbReference type="EMBL" id="HBGE01040586">
    <property type="protein sequence ID" value="CAD9135915.1"/>
    <property type="molecule type" value="Transcribed_RNA"/>
</dbReference>
<evidence type="ECO:0000313" key="2">
    <source>
        <dbReference type="EMBL" id="CAD9135915.1"/>
    </source>
</evidence>